<dbReference type="EMBL" id="GGYP01006996">
    <property type="protein sequence ID" value="MDE51767.1"/>
    <property type="molecule type" value="Transcribed_RNA"/>
</dbReference>
<comment type="similarity">
    <text evidence="2">Belongs to the RRM TET family.</text>
</comment>
<dbReference type="FunFam" id="3.30.70.330:FF:000574">
    <property type="entry name" value="HIV Tat-specific factor 1"/>
    <property type="match status" value="1"/>
</dbReference>
<dbReference type="Gene3D" id="4.10.1060.10">
    <property type="entry name" value="Zinc finger, RanBP2-type"/>
    <property type="match status" value="1"/>
</dbReference>
<dbReference type="PROSITE" id="PS01358">
    <property type="entry name" value="ZF_RANBP2_1"/>
    <property type="match status" value="1"/>
</dbReference>
<dbReference type="SUPFAM" id="SSF90209">
    <property type="entry name" value="Ran binding protein zinc finger-like"/>
    <property type="match status" value="1"/>
</dbReference>
<keyword evidence="6 8" id="KW-0694">RNA-binding</keyword>
<dbReference type="GO" id="GO:0006355">
    <property type="term" value="P:regulation of DNA-templated transcription"/>
    <property type="evidence" value="ECO:0007669"/>
    <property type="project" value="InterPro"/>
</dbReference>
<gene>
    <name evidence="13" type="primary">Ewsr1</name>
    <name evidence="13" type="ORF">g.10555</name>
</gene>
<keyword evidence="7" id="KW-0539">Nucleus</keyword>
<feature type="domain" description="RanBP2-type" evidence="12">
    <location>
        <begin position="156"/>
        <end position="185"/>
    </location>
</feature>
<dbReference type="SUPFAM" id="SSF54928">
    <property type="entry name" value="RNA-binding domain, RBD"/>
    <property type="match status" value="1"/>
</dbReference>
<sequence>MATAKEGYDVCSDTIFVTGLPEDTTSEQLAEHFGQIGIIKYDKKNDCKKIWIYKDKATGKGKGEATITYDDPPTATSAIQWFDGKEFRGSKLKIELAQRKSTPQYSRGGRGGGRGGGGGDQRYGHDRGGGGGGYDRSHDRGHDRGAGGGGRGGSGRPGDWACPSCNNNNFAYRQECNRCKTQKPHSAGGGGDRGSSGGARDRHAVGASARKNFHNPRRYPY</sequence>
<dbReference type="Pfam" id="PF00641">
    <property type="entry name" value="Zn_ribbon_RanBP"/>
    <property type="match status" value="1"/>
</dbReference>
<keyword evidence="4 9" id="KW-0863">Zinc-finger</keyword>
<dbReference type="GO" id="GO:0008270">
    <property type="term" value="F:zinc ion binding"/>
    <property type="evidence" value="ECO:0007669"/>
    <property type="project" value="UniProtKB-KW"/>
</dbReference>
<dbReference type="PANTHER" id="PTHR23238">
    <property type="entry name" value="RNA BINDING PROTEIN"/>
    <property type="match status" value="1"/>
</dbReference>
<dbReference type="InterPro" id="IPR001876">
    <property type="entry name" value="Znf_RanBP2"/>
</dbReference>
<evidence type="ECO:0000256" key="2">
    <source>
        <dbReference type="ARBA" id="ARBA00008448"/>
    </source>
</evidence>
<dbReference type="InterPro" id="IPR034870">
    <property type="entry name" value="TET_fam"/>
</dbReference>
<evidence type="ECO:0000256" key="5">
    <source>
        <dbReference type="ARBA" id="ARBA00022833"/>
    </source>
</evidence>
<evidence type="ECO:0000259" key="12">
    <source>
        <dbReference type="PROSITE" id="PS50199"/>
    </source>
</evidence>
<dbReference type="InterPro" id="IPR035979">
    <property type="entry name" value="RBD_domain_sf"/>
</dbReference>
<comment type="subcellular location">
    <subcellularLocation>
        <location evidence="1">Nucleus</location>
    </subcellularLocation>
</comment>
<dbReference type="PROSITE" id="PS50102">
    <property type="entry name" value="RRM"/>
    <property type="match status" value="1"/>
</dbReference>
<dbReference type="InterPro" id="IPR000504">
    <property type="entry name" value="RRM_dom"/>
</dbReference>
<accession>A0A6G1SNK9</accession>
<dbReference type="SMART" id="SM00360">
    <property type="entry name" value="RRM"/>
    <property type="match status" value="1"/>
</dbReference>
<evidence type="ECO:0000259" key="11">
    <source>
        <dbReference type="PROSITE" id="PS50102"/>
    </source>
</evidence>
<dbReference type="GO" id="GO:0003723">
    <property type="term" value="F:RNA binding"/>
    <property type="evidence" value="ECO:0007669"/>
    <property type="project" value="UniProtKB-UniRule"/>
</dbReference>
<protein>
    <submittedName>
        <fullName evidence="13">RNA-binding protein EWS</fullName>
    </submittedName>
</protein>
<keyword evidence="3" id="KW-0479">Metal-binding</keyword>
<name>A0A6G1SNK9_9ACAR</name>
<dbReference type="GO" id="GO:0005634">
    <property type="term" value="C:nucleus"/>
    <property type="evidence" value="ECO:0007669"/>
    <property type="project" value="UniProtKB-SubCell"/>
</dbReference>
<dbReference type="AlphaFoldDB" id="A0A6G1SNK9"/>
<feature type="region of interest" description="Disordered" evidence="10">
    <location>
        <begin position="96"/>
        <end position="156"/>
    </location>
</feature>
<dbReference type="Pfam" id="PF00076">
    <property type="entry name" value="RRM_1"/>
    <property type="match status" value="1"/>
</dbReference>
<feature type="region of interest" description="Disordered" evidence="10">
    <location>
        <begin position="180"/>
        <end position="221"/>
    </location>
</feature>
<evidence type="ECO:0000256" key="4">
    <source>
        <dbReference type="ARBA" id="ARBA00022771"/>
    </source>
</evidence>
<reference evidence="13" key="1">
    <citation type="submission" date="2018-10" db="EMBL/GenBank/DDBJ databases">
        <title>Transcriptome assembly of Aceria tosichella (Wheat curl mite) Type 2.</title>
        <authorList>
            <person name="Scully E.D."/>
            <person name="Geib S.M."/>
            <person name="Palmer N.A."/>
            <person name="Gupta A.K."/>
            <person name="Sarath G."/>
            <person name="Tatineni S."/>
        </authorList>
    </citation>
    <scope>NUCLEOTIDE SEQUENCE</scope>
    <source>
        <strain evidence="13">LincolnNE</strain>
    </source>
</reference>
<evidence type="ECO:0000256" key="9">
    <source>
        <dbReference type="PROSITE-ProRule" id="PRU00322"/>
    </source>
</evidence>
<evidence type="ECO:0000256" key="3">
    <source>
        <dbReference type="ARBA" id="ARBA00022723"/>
    </source>
</evidence>
<evidence type="ECO:0000256" key="1">
    <source>
        <dbReference type="ARBA" id="ARBA00004123"/>
    </source>
</evidence>
<evidence type="ECO:0000256" key="6">
    <source>
        <dbReference type="ARBA" id="ARBA00022884"/>
    </source>
</evidence>
<dbReference type="InterPro" id="IPR012677">
    <property type="entry name" value="Nucleotide-bd_a/b_plait_sf"/>
</dbReference>
<evidence type="ECO:0000256" key="10">
    <source>
        <dbReference type="SAM" id="MobiDB-lite"/>
    </source>
</evidence>
<evidence type="ECO:0000256" key="8">
    <source>
        <dbReference type="PROSITE-ProRule" id="PRU00176"/>
    </source>
</evidence>
<evidence type="ECO:0000256" key="7">
    <source>
        <dbReference type="ARBA" id="ARBA00023242"/>
    </source>
</evidence>
<feature type="domain" description="RRM" evidence="11">
    <location>
        <begin position="13"/>
        <end position="99"/>
    </location>
</feature>
<dbReference type="SMART" id="SM00547">
    <property type="entry name" value="ZnF_RBZ"/>
    <property type="match status" value="1"/>
</dbReference>
<dbReference type="CDD" id="cd12534">
    <property type="entry name" value="RRM_SARFH"/>
    <property type="match status" value="1"/>
</dbReference>
<dbReference type="PROSITE" id="PS50199">
    <property type="entry name" value="ZF_RANBP2_2"/>
    <property type="match status" value="1"/>
</dbReference>
<feature type="compositionally biased region" description="Basic and acidic residues" evidence="10">
    <location>
        <begin position="135"/>
        <end position="145"/>
    </location>
</feature>
<dbReference type="Gene3D" id="3.30.70.330">
    <property type="match status" value="1"/>
</dbReference>
<feature type="compositionally biased region" description="Gly residues" evidence="10">
    <location>
        <begin position="108"/>
        <end position="121"/>
    </location>
</feature>
<organism evidence="13">
    <name type="scientific">Aceria tosichella</name>
    <name type="common">wheat curl mite</name>
    <dbReference type="NCBI Taxonomy" id="561515"/>
    <lineage>
        <taxon>Eukaryota</taxon>
        <taxon>Metazoa</taxon>
        <taxon>Ecdysozoa</taxon>
        <taxon>Arthropoda</taxon>
        <taxon>Chelicerata</taxon>
        <taxon>Arachnida</taxon>
        <taxon>Acari</taxon>
        <taxon>Acariformes</taxon>
        <taxon>Trombidiformes</taxon>
        <taxon>Prostigmata</taxon>
        <taxon>Eupodina</taxon>
        <taxon>Eriophyoidea</taxon>
        <taxon>Eriophyidae</taxon>
        <taxon>Eriophyinae</taxon>
        <taxon>Aceriini</taxon>
        <taxon>Aceria</taxon>
    </lineage>
</organism>
<feature type="compositionally biased region" description="Gly residues" evidence="10">
    <location>
        <begin position="146"/>
        <end position="156"/>
    </location>
</feature>
<evidence type="ECO:0000313" key="13">
    <source>
        <dbReference type="EMBL" id="MDE51767.1"/>
    </source>
</evidence>
<keyword evidence="5" id="KW-0862">Zinc</keyword>
<feature type="compositionally biased region" description="Gly residues" evidence="10">
    <location>
        <begin position="187"/>
        <end position="197"/>
    </location>
</feature>
<feature type="compositionally biased region" description="Basic residues" evidence="10">
    <location>
        <begin position="211"/>
        <end position="221"/>
    </location>
</feature>
<dbReference type="InterPro" id="IPR036443">
    <property type="entry name" value="Znf_RanBP2_sf"/>
</dbReference>
<proteinExistence type="inferred from homology"/>